<dbReference type="EMBL" id="CNFT01001645">
    <property type="protein sequence ID" value="CKT48961.1"/>
    <property type="molecule type" value="Genomic_DNA"/>
</dbReference>
<dbReference type="GO" id="GO:0005829">
    <property type="term" value="C:cytosol"/>
    <property type="evidence" value="ECO:0007669"/>
    <property type="project" value="TreeGrafter"/>
</dbReference>
<dbReference type="GO" id="GO:0042578">
    <property type="term" value="F:phosphoric ester hydrolase activity"/>
    <property type="evidence" value="ECO:0007669"/>
    <property type="project" value="TreeGrafter"/>
</dbReference>
<gene>
    <name evidence="1" type="ORF">ERS027659_04484</name>
</gene>
<dbReference type="PANTHER" id="PTHR36928:SF1">
    <property type="entry name" value="PHOSPHATASE YCDX-RELATED"/>
    <property type="match status" value="1"/>
</dbReference>
<proteinExistence type="predicted"/>
<organism evidence="1 2">
    <name type="scientific">Mycobacterium tuberculosis</name>
    <dbReference type="NCBI Taxonomy" id="1773"/>
    <lineage>
        <taxon>Bacteria</taxon>
        <taxon>Bacillati</taxon>
        <taxon>Actinomycetota</taxon>
        <taxon>Actinomycetes</taxon>
        <taxon>Mycobacteriales</taxon>
        <taxon>Mycobacteriaceae</taxon>
        <taxon>Mycobacterium</taxon>
        <taxon>Mycobacterium tuberculosis complex</taxon>
    </lineage>
</organism>
<evidence type="ECO:0000313" key="1">
    <source>
        <dbReference type="EMBL" id="CKT48961.1"/>
    </source>
</evidence>
<keyword evidence="1" id="KW-0378">Hydrolase</keyword>
<dbReference type="Proteomes" id="UP000050164">
    <property type="component" value="Unassembled WGS sequence"/>
</dbReference>
<dbReference type="GO" id="GO:0008270">
    <property type="term" value="F:zinc ion binding"/>
    <property type="evidence" value="ECO:0007669"/>
    <property type="project" value="TreeGrafter"/>
</dbReference>
<dbReference type="SUPFAM" id="SSF89550">
    <property type="entry name" value="PHP domain-like"/>
    <property type="match status" value="1"/>
</dbReference>
<sequence length="75" mass="8309">MEINSRPERRDPPTRLLHLARDIGCVFSIDTDAHAPGQLDFLGYGAQRALDAEVPADRIVNTWPADTLLAWTGSH</sequence>
<dbReference type="AlphaFoldDB" id="A0A655APG6"/>
<dbReference type="InterPro" id="IPR016195">
    <property type="entry name" value="Pol/histidinol_Pase-like"/>
</dbReference>
<protein>
    <submittedName>
        <fullName evidence="1">Hydrolase</fullName>
    </submittedName>
</protein>
<dbReference type="Gene3D" id="3.20.20.140">
    <property type="entry name" value="Metal-dependent hydrolases"/>
    <property type="match status" value="1"/>
</dbReference>
<dbReference type="InterPro" id="IPR050243">
    <property type="entry name" value="PHP_phosphatase"/>
</dbReference>
<accession>A0A655APG6</accession>
<name>A0A655APG6_MYCTX</name>
<evidence type="ECO:0000313" key="2">
    <source>
        <dbReference type="Proteomes" id="UP000050164"/>
    </source>
</evidence>
<reference evidence="1 2" key="1">
    <citation type="submission" date="2015-03" db="EMBL/GenBank/DDBJ databases">
        <authorList>
            <consortium name="Pathogen Informatics"/>
        </authorList>
    </citation>
    <scope>NUCLEOTIDE SEQUENCE [LARGE SCALE GENOMIC DNA]</scope>
    <source>
        <strain evidence="1 2">Bir 185</strain>
    </source>
</reference>
<dbReference type="PANTHER" id="PTHR36928">
    <property type="entry name" value="PHOSPHATASE YCDX-RELATED"/>
    <property type="match status" value="1"/>
</dbReference>